<keyword evidence="9" id="KW-0460">Magnesium</keyword>
<gene>
    <name evidence="11" type="ORF">H1Rhizo25502_000004</name>
</gene>
<comment type="catalytic activity">
    <reaction evidence="8">
        <text>RNA(n) + a ribonucleoside 5'-triphosphate = RNA(n+1) + diphosphate</text>
        <dbReference type="Rhea" id="RHEA:21248"/>
        <dbReference type="Rhea" id="RHEA-COMP:14527"/>
        <dbReference type="Rhea" id="RHEA-COMP:17342"/>
        <dbReference type="ChEBI" id="CHEBI:33019"/>
        <dbReference type="ChEBI" id="CHEBI:61557"/>
        <dbReference type="ChEBI" id="CHEBI:140395"/>
        <dbReference type="EC" id="2.7.7.48"/>
    </reaction>
</comment>
<protein>
    <recommendedName>
        <fullName evidence="1">RNA-directed RNA polymerase</fullName>
        <ecNumber evidence="1">2.7.7.48</ecNumber>
    </recommendedName>
    <alternativeName>
        <fullName evidence="7">RNA replicase beta chain</fullName>
    </alternativeName>
</protein>
<keyword evidence="4" id="KW-0548">Nucleotidyltransferase</keyword>
<evidence type="ECO:0000256" key="3">
    <source>
        <dbReference type="ARBA" id="ARBA00022679"/>
    </source>
</evidence>
<feature type="binding site" evidence="9">
    <location>
        <position position="417"/>
    </location>
    <ligand>
        <name>Mg(2+)</name>
        <dbReference type="ChEBI" id="CHEBI:18420"/>
        <label>2</label>
    </ligand>
</feature>
<keyword evidence="6" id="KW-0693">Viral RNA replication</keyword>
<accession>A0A514DCL9</accession>
<dbReference type="GO" id="GO:0046872">
    <property type="term" value="F:metal ion binding"/>
    <property type="evidence" value="ECO:0007669"/>
    <property type="project" value="UniProtKB-KW"/>
</dbReference>
<feature type="binding site" evidence="9">
    <location>
        <position position="321"/>
    </location>
    <ligand>
        <name>Mg(2+)</name>
        <dbReference type="ChEBI" id="CHEBI:18420"/>
        <label>2</label>
    </ligand>
</feature>
<evidence type="ECO:0000256" key="6">
    <source>
        <dbReference type="ARBA" id="ARBA00022953"/>
    </source>
</evidence>
<comment type="cofactor">
    <cofactor evidence="9">
        <name>Mg(2+)</name>
        <dbReference type="ChEBI" id="CHEBI:18420"/>
    </cofactor>
    <text evidence="9">Binds 2 Mg(2+) per subunit.</text>
</comment>
<dbReference type="InterPro" id="IPR007096">
    <property type="entry name" value="RNA-dir_Rpol_cat_phage"/>
</dbReference>
<dbReference type="Pfam" id="PF03431">
    <property type="entry name" value="RNA_replicase_B"/>
    <property type="match status" value="1"/>
</dbReference>
<evidence type="ECO:0000313" key="11">
    <source>
        <dbReference type="EMBL" id="QDH91368.1"/>
    </source>
</evidence>
<sequence>MKSPIVLLESLWNDFQRLEPGVQGLKRDLSTLKRRFKQEGYGLFTVALPTLGKAFDRALSEGRFTCPMGFKTAHKKAIPRLFSGMLSEVFEPETGLLKESPNLGVIKNLRQVFNLFKKMTLDEETSVLLDSKAKESFYQTDEVASRVIMPDRITHQLELVSRMIMPNLDSEEFGNSDYKHGPGAVFEGLSSNQKWSELFKGIENDAFDLGKFGYELFALDLKDVSKRQIDTLSRLGPTTLEDLVSRNCARLISVPKNSTSRRTITIEPLLKQFCQQGLNTVLRRYISSCAVLRNCLALTDQSLNQKLALEGSLLDNWATIDLKSASDLMSLKLVKTVFGSKEVFLDLMMESRSGYVQSEKKYFELAKFAGMGNALTFPVQSVCFAVICIAAILDYEGRKPTWGGVKRVSRHIHVYGDDIIVRSKYAHQVVDWLEQCGLKVNIDKSFLSGRFKESCGVDAYAGVDVTPLYCRHRPDGASTEPSALQGLVEFSNHLWLNCYYEAAETIRREVEQRLNTALPLVSRNSPGLGWHTRLDGANPQKWNRFLHRMETSTYVLESLKRRDRLDGYSALLKFFHVPLLGRARDHLEKSAIRFKLRIRRKWVPAKAG</sequence>
<feature type="binding site" evidence="9">
    <location>
        <position position="418"/>
    </location>
    <ligand>
        <name>Mg(2+)</name>
        <dbReference type="ChEBI" id="CHEBI:18420"/>
        <label>2</label>
    </ligand>
</feature>
<keyword evidence="2 11" id="KW-0696">RNA-directed RNA polymerase</keyword>
<dbReference type="InterPro" id="IPR043502">
    <property type="entry name" value="DNA/RNA_pol_sf"/>
</dbReference>
<dbReference type="GO" id="GO:0003968">
    <property type="term" value="F:RNA-directed RNA polymerase activity"/>
    <property type="evidence" value="ECO:0007669"/>
    <property type="project" value="UniProtKB-KW"/>
</dbReference>
<evidence type="ECO:0000259" key="10">
    <source>
        <dbReference type="PROSITE" id="PS50522"/>
    </source>
</evidence>
<evidence type="ECO:0000256" key="1">
    <source>
        <dbReference type="ARBA" id="ARBA00012494"/>
    </source>
</evidence>
<evidence type="ECO:0000256" key="4">
    <source>
        <dbReference type="ARBA" id="ARBA00022695"/>
    </source>
</evidence>
<feature type="domain" description="RdRp catalytic" evidence="10">
    <location>
        <begin position="306"/>
        <end position="449"/>
    </location>
</feature>
<proteinExistence type="predicted"/>
<reference evidence="11" key="1">
    <citation type="submission" date="2019-05" db="EMBL/GenBank/DDBJ databases">
        <title>Metatranscriptomic reconstruction reveals RNA viruses with the potential to shape carbon cycling in soil.</title>
        <authorList>
            <person name="Starr E.P."/>
            <person name="Nuccio E."/>
            <person name="Pett-Ridge J."/>
            <person name="Banfield J.F."/>
            <person name="Firestone M.K."/>
        </authorList>
    </citation>
    <scope>NUCLEOTIDE SEQUENCE</scope>
    <source>
        <strain evidence="11">H1_Rhizo_25_scaffold_502</strain>
    </source>
</reference>
<keyword evidence="9" id="KW-0479">Metal-binding</keyword>
<keyword evidence="3" id="KW-0808">Transferase</keyword>
<dbReference type="SUPFAM" id="SSF56672">
    <property type="entry name" value="DNA/RNA polymerases"/>
    <property type="match status" value="1"/>
</dbReference>
<name>A0A514DCL9_9VIRU</name>
<keyword evidence="5" id="KW-0547">Nucleotide-binding</keyword>
<dbReference type="EC" id="2.7.7.48" evidence="1"/>
<evidence type="ECO:0000256" key="9">
    <source>
        <dbReference type="PIRSR" id="PIRSR605093-1"/>
    </source>
</evidence>
<dbReference type="PROSITE" id="PS50522">
    <property type="entry name" value="RDRP_PHAGE"/>
    <property type="match status" value="1"/>
</dbReference>
<dbReference type="GO" id="GO:0039694">
    <property type="term" value="P:viral RNA genome replication"/>
    <property type="evidence" value="ECO:0007669"/>
    <property type="project" value="InterPro"/>
</dbReference>
<dbReference type="GO" id="GO:0000166">
    <property type="term" value="F:nucleotide binding"/>
    <property type="evidence" value="ECO:0007669"/>
    <property type="project" value="UniProtKB-KW"/>
</dbReference>
<organism evidence="11">
    <name type="scientific">Leviviridae sp</name>
    <dbReference type="NCBI Taxonomy" id="2027243"/>
    <lineage>
        <taxon>Viruses</taxon>
        <taxon>Riboviria</taxon>
        <taxon>Orthornavirae</taxon>
        <taxon>Lenarviricota</taxon>
        <taxon>Leviviricetes</taxon>
        <taxon>Norzivirales</taxon>
        <taxon>Fiersviridae</taxon>
    </lineage>
</organism>
<dbReference type="EMBL" id="MN036184">
    <property type="protein sequence ID" value="QDH91368.1"/>
    <property type="molecule type" value="Genomic_RNA"/>
</dbReference>
<dbReference type="InterPro" id="IPR005093">
    <property type="entry name" value="RNArep_beta"/>
</dbReference>
<evidence type="ECO:0000256" key="2">
    <source>
        <dbReference type="ARBA" id="ARBA00022484"/>
    </source>
</evidence>
<evidence type="ECO:0000256" key="7">
    <source>
        <dbReference type="ARBA" id="ARBA00030248"/>
    </source>
</evidence>
<evidence type="ECO:0000256" key="8">
    <source>
        <dbReference type="ARBA" id="ARBA00048744"/>
    </source>
</evidence>
<evidence type="ECO:0000256" key="5">
    <source>
        <dbReference type="ARBA" id="ARBA00022741"/>
    </source>
</evidence>